<dbReference type="EMBL" id="SPOF01000081">
    <property type="protein sequence ID" value="TIB07673.1"/>
    <property type="molecule type" value="Genomic_DNA"/>
</dbReference>
<dbReference type="EMBL" id="SPOI01000360">
    <property type="protein sequence ID" value="TIB28145.1"/>
    <property type="molecule type" value="Genomic_DNA"/>
</dbReference>
<comment type="caution">
    <text evidence="3">The sequence shown here is derived from an EMBL/GenBank/DDBJ whole genome shotgun (WGS) entry which is preliminary data.</text>
</comment>
<dbReference type="Gene3D" id="3.50.50.100">
    <property type="match status" value="1"/>
</dbReference>
<dbReference type="PRINTS" id="PR00368">
    <property type="entry name" value="FADPNR"/>
</dbReference>
<dbReference type="AlphaFoldDB" id="A0A4T0HMM8"/>
<evidence type="ECO:0000313" key="3">
    <source>
        <dbReference type="EMBL" id="TIB07673.1"/>
    </source>
</evidence>
<sequence>MSDLREMKNVLVLGGSYAGGRAARLLSQQLPPTHRVILVDRNSHHNHLYVFPRYAVVKGHQHKAFIPYAKFDNKKTDSASEESRSLKGNPLSRPHLSDLHRVDSTSNILLNSGPQNPTHGSDHLILHASVEKINSNSIKLSRGFPEFGLNDEVQFEYLVYALGSIMPRSLEMDSKTLQSGTKQSGTNWLEHRQRVIENNNRIVIAGGGALGIQLASDIKNTYPTKDVTLIHSRNRLLPRFDPQMHDIIMESLIKLGVDCVLEDRIELNNATLDFDGHVEQKRVFTRSGRRIECDLVLMCTGQRPNTDLLKQLSPSSIDPATNLAKVTRSMQLANLQRAKEGTEATTDAVTEALADTHINSHTSTNPASIDIRKSMSESDSTLSPSAYPHIYVIGDAADAYGALHAGHTGWAQAEFAVGNIIRQINNDTTTSPKLYYAGKPAIKLTTGLHSAVIQLGDDITVNDNCPIDLDAASAWRFSGADTTDMSV</sequence>
<evidence type="ECO:0000313" key="5">
    <source>
        <dbReference type="Proteomes" id="UP000306954"/>
    </source>
</evidence>
<evidence type="ECO:0000259" key="2">
    <source>
        <dbReference type="Pfam" id="PF07992"/>
    </source>
</evidence>
<dbReference type="PANTHER" id="PTHR43735">
    <property type="entry name" value="APOPTOSIS-INDUCING FACTOR 1"/>
    <property type="match status" value="1"/>
</dbReference>
<dbReference type="Proteomes" id="UP000310689">
    <property type="component" value="Unassembled WGS sequence"/>
</dbReference>
<dbReference type="SUPFAM" id="SSF51905">
    <property type="entry name" value="FAD/NAD(P)-binding domain"/>
    <property type="match status" value="1"/>
</dbReference>
<organism evidence="3 5">
    <name type="scientific">Wallemia ichthyophaga</name>
    <dbReference type="NCBI Taxonomy" id="245174"/>
    <lineage>
        <taxon>Eukaryota</taxon>
        <taxon>Fungi</taxon>
        <taxon>Dikarya</taxon>
        <taxon>Basidiomycota</taxon>
        <taxon>Wallemiomycotina</taxon>
        <taxon>Wallemiomycetes</taxon>
        <taxon>Wallemiales</taxon>
        <taxon>Wallemiaceae</taxon>
        <taxon>Wallemia</taxon>
    </lineage>
</organism>
<dbReference type="GO" id="GO:0004174">
    <property type="term" value="F:electron-transferring-flavoprotein dehydrogenase activity"/>
    <property type="evidence" value="ECO:0007669"/>
    <property type="project" value="TreeGrafter"/>
</dbReference>
<name>A0A4T0HMM8_WALIC</name>
<reference evidence="5 6" key="1">
    <citation type="submission" date="2019-03" db="EMBL/GenBank/DDBJ databases">
        <title>Sequencing 23 genomes of Wallemia ichthyophaga.</title>
        <authorList>
            <person name="Gostincar C."/>
        </authorList>
    </citation>
    <scope>NUCLEOTIDE SEQUENCE [LARGE SCALE GENOMIC DNA]</scope>
    <source>
        <strain evidence="4 6">EXF-6200</strain>
        <strain evidence="3 5">EXF-8621</strain>
    </source>
</reference>
<dbReference type="PANTHER" id="PTHR43735:SF2">
    <property type="entry name" value="FE-REGULATED PROTEIN 8"/>
    <property type="match status" value="1"/>
</dbReference>
<dbReference type="OMA" id="DRNSHAN"/>
<evidence type="ECO:0000313" key="6">
    <source>
        <dbReference type="Proteomes" id="UP000310689"/>
    </source>
</evidence>
<feature type="region of interest" description="Disordered" evidence="1">
    <location>
        <begin position="79"/>
        <end position="98"/>
    </location>
</feature>
<accession>A0A4T0HMM8</accession>
<dbReference type="InterPro" id="IPR023753">
    <property type="entry name" value="FAD/NAD-binding_dom"/>
</dbReference>
<dbReference type="Proteomes" id="UP000306954">
    <property type="component" value="Unassembled WGS sequence"/>
</dbReference>
<dbReference type="Pfam" id="PF07992">
    <property type="entry name" value="Pyr_redox_2"/>
    <property type="match status" value="1"/>
</dbReference>
<dbReference type="PRINTS" id="PR00411">
    <property type="entry name" value="PNDRDTASEI"/>
</dbReference>
<protein>
    <recommendedName>
        <fullName evidence="2">FAD/NAD(P)-binding domain-containing protein</fullName>
    </recommendedName>
</protein>
<feature type="domain" description="FAD/NAD(P)-binding" evidence="2">
    <location>
        <begin position="9"/>
        <end position="312"/>
    </location>
</feature>
<proteinExistence type="predicted"/>
<dbReference type="GO" id="GO:0050660">
    <property type="term" value="F:flavin adenine dinucleotide binding"/>
    <property type="evidence" value="ECO:0007669"/>
    <property type="project" value="TreeGrafter"/>
</dbReference>
<dbReference type="OrthoDB" id="202203at2759"/>
<dbReference type="Gene3D" id="3.50.50.60">
    <property type="entry name" value="FAD/NAD(P)-binding domain"/>
    <property type="match status" value="3"/>
</dbReference>
<dbReference type="InterPro" id="IPR036188">
    <property type="entry name" value="FAD/NAD-bd_sf"/>
</dbReference>
<evidence type="ECO:0000256" key="1">
    <source>
        <dbReference type="SAM" id="MobiDB-lite"/>
    </source>
</evidence>
<evidence type="ECO:0000313" key="4">
    <source>
        <dbReference type="EMBL" id="TIB28145.1"/>
    </source>
</evidence>
<gene>
    <name evidence="4" type="ORF">E3P86_03915</name>
    <name evidence="3" type="ORF">E3P90_03973</name>
</gene>
<dbReference type="GO" id="GO:0005737">
    <property type="term" value="C:cytoplasm"/>
    <property type="evidence" value="ECO:0007669"/>
    <property type="project" value="TreeGrafter"/>
</dbReference>